<dbReference type="EMBL" id="JAEMNV010000013">
    <property type="protein sequence ID" value="MBJ8342681.1"/>
    <property type="molecule type" value="Genomic_DNA"/>
</dbReference>
<feature type="chain" id="PRO_5036966757" evidence="2">
    <location>
        <begin position="32"/>
        <end position="175"/>
    </location>
</feature>
<sequence>MSRRSVRAWISIAATVLAPLSMLVVAQPAQAAPPSSYCTQYAFNGEFRARGYPSGPIDWEVTFSSTGQFPSGPARVRFSDGGFVDGTVSGGAISGRQIEFTIKWKDKPNNYWRFLGFVGDDGLVTRGDQRRQAEGGYEALWYSERPLQCTASTAPELGSKRVDPNAPIGPGDVPR</sequence>
<feature type="signal peptide" evidence="2">
    <location>
        <begin position="1"/>
        <end position="31"/>
    </location>
</feature>
<protein>
    <submittedName>
        <fullName evidence="3">Uncharacterized protein</fullName>
    </submittedName>
</protein>
<evidence type="ECO:0000256" key="2">
    <source>
        <dbReference type="SAM" id="SignalP"/>
    </source>
</evidence>
<evidence type="ECO:0000256" key="1">
    <source>
        <dbReference type="SAM" id="MobiDB-lite"/>
    </source>
</evidence>
<feature type="region of interest" description="Disordered" evidence="1">
    <location>
        <begin position="152"/>
        <end position="175"/>
    </location>
</feature>
<dbReference type="Proteomes" id="UP000655868">
    <property type="component" value="Unassembled WGS sequence"/>
</dbReference>
<reference evidence="3" key="1">
    <citation type="submission" date="2020-12" db="EMBL/GenBank/DDBJ databases">
        <title>Antrihabitans popcorni sp. nov. and Antrihabitans auranticaus sp. nov., isolated from a larva cave.</title>
        <authorList>
            <person name="Lee S.D."/>
            <person name="Kim I.S."/>
        </authorList>
    </citation>
    <scope>NUCLEOTIDE SEQUENCE</scope>
    <source>
        <strain evidence="3">YC3-6</strain>
    </source>
</reference>
<comment type="caution">
    <text evidence="3">The sequence shown here is derived from an EMBL/GenBank/DDBJ whole genome shotgun (WGS) entry which is preliminary data.</text>
</comment>
<proteinExistence type="predicted"/>
<accession>A0A934NWH4</accession>
<keyword evidence="2" id="KW-0732">Signal</keyword>
<keyword evidence="4" id="KW-1185">Reference proteome</keyword>
<evidence type="ECO:0000313" key="3">
    <source>
        <dbReference type="EMBL" id="MBJ8342681.1"/>
    </source>
</evidence>
<gene>
    <name evidence="3" type="ORF">JGU71_27705</name>
</gene>
<organism evidence="3 4">
    <name type="scientific">Antrihabitans stalagmiti</name>
    <dbReference type="NCBI Taxonomy" id="2799499"/>
    <lineage>
        <taxon>Bacteria</taxon>
        <taxon>Bacillati</taxon>
        <taxon>Actinomycetota</taxon>
        <taxon>Actinomycetes</taxon>
        <taxon>Mycobacteriales</taxon>
        <taxon>Nocardiaceae</taxon>
        <taxon>Antrihabitans</taxon>
    </lineage>
</organism>
<dbReference type="RefSeq" id="WP_199708378.1">
    <property type="nucleotide sequence ID" value="NZ_JAEMNV010000013.1"/>
</dbReference>
<evidence type="ECO:0000313" key="4">
    <source>
        <dbReference type="Proteomes" id="UP000655868"/>
    </source>
</evidence>
<name>A0A934NWH4_9NOCA</name>
<dbReference type="AlphaFoldDB" id="A0A934NWH4"/>